<keyword evidence="10" id="KW-1185">Reference proteome</keyword>
<dbReference type="GO" id="GO:0046969">
    <property type="term" value="F:histone H3K9 deacetylase activity, NAD-dependent"/>
    <property type="evidence" value="ECO:0007669"/>
    <property type="project" value="TreeGrafter"/>
</dbReference>
<dbReference type="EC" id="2.3.1.286" evidence="1"/>
<dbReference type="KEGG" id="lak:106171392"/>
<keyword evidence="5" id="KW-0520">NAD</keyword>
<dbReference type="Proteomes" id="UP000085678">
    <property type="component" value="Unplaced"/>
</dbReference>
<feature type="active site" description="Proton acceptor" evidence="7">
    <location>
        <position position="133"/>
    </location>
</feature>
<dbReference type="OrthoDB" id="2919105at2759"/>
<protein>
    <recommendedName>
        <fullName evidence="1">protein acetyllysine N-acetyltransferase</fullName>
        <ecNumber evidence="1">2.3.1.286</ecNumber>
    </recommendedName>
</protein>
<dbReference type="STRING" id="7574.A0A1S3JA38"/>
<feature type="binding site" evidence="7">
    <location>
        <position position="176"/>
    </location>
    <ligand>
        <name>Zn(2+)</name>
        <dbReference type="ChEBI" id="CHEBI:29105"/>
    </ligand>
</feature>
<dbReference type="SUPFAM" id="SSF52467">
    <property type="entry name" value="DHS-like NAD/FAD-binding domain"/>
    <property type="match status" value="1"/>
</dbReference>
<dbReference type="Gene3D" id="2.20.28.200">
    <property type="match status" value="1"/>
</dbReference>
<dbReference type="FunFam" id="3.40.50.1220:FF:000038">
    <property type="entry name" value="NAD-dependent protein deacetylase sirtuin-6 isoform X2"/>
    <property type="match status" value="1"/>
</dbReference>
<evidence type="ECO:0000256" key="3">
    <source>
        <dbReference type="ARBA" id="ARBA00022723"/>
    </source>
</evidence>
<dbReference type="PANTHER" id="PTHR11085:SF12">
    <property type="entry name" value="NAD-DEPENDENT PROTEIN DEACYLASE SIRTUIN-6"/>
    <property type="match status" value="1"/>
</dbReference>
<dbReference type="RefSeq" id="XP_013407182.1">
    <property type="nucleotide sequence ID" value="XM_013551728.1"/>
</dbReference>
<evidence type="ECO:0000313" key="12">
    <source>
        <dbReference type="RefSeq" id="XP_013407182.1"/>
    </source>
</evidence>
<keyword evidence="2" id="KW-0808">Transferase</keyword>
<evidence type="ECO:0000256" key="4">
    <source>
        <dbReference type="ARBA" id="ARBA00022833"/>
    </source>
</evidence>
<dbReference type="GO" id="GO:0000122">
    <property type="term" value="P:negative regulation of transcription by RNA polymerase II"/>
    <property type="evidence" value="ECO:0007669"/>
    <property type="project" value="TreeGrafter"/>
</dbReference>
<feature type="domain" description="Deacetylase sirtuin-type" evidence="9">
    <location>
        <begin position="27"/>
        <end position="271"/>
    </location>
</feature>
<dbReference type="InterPro" id="IPR029035">
    <property type="entry name" value="DHS-like_NAD/FAD-binding_dom"/>
</dbReference>
<evidence type="ECO:0000256" key="2">
    <source>
        <dbReference type="ARBA" id="ARBA00022679"/>
    </source>
</evidence>
<evidence type="ECO:0000256" key="1">
    <source>
        <dbReference type="ARBA" id="ARBA00012928"/>
    </source>
</evidence>
<dbReference type="InterPro" id="IPR050134">
    <property type="entry name" value="NAD-dep_sirtuin_deacylases"/>
</dbReference>
<keyword evidence="3 7" id="KW-0479">Metal-binding</keyword>
<organism evidence="13">
    <name type="scientific">Lingula anatina</name>
    <name type="common">Brachiopod</name>
    <name type="synonym">Lingula unguis</name>
    <dbReference type="NCBI Taxonomy" id="7574"/>
    <lineage>
        <taxon>Eukaryota</taxon>
        <taxon>Metazoa</taxon>
        <taxon>Spiralia</taxon>
        <taxon>Lophotrochozoa</taxon>
        <taxon>Brachiopoda</taxon>
        <taxon>Linguliformea</taxon>
        <taxon>Lingulata</taxon>
        <taxon>Lingulida</taxon>
        <taxon>Linguloidea</taxon>
        <taxon>Lingulidae</taxon>
        <taxon>Lingula</taxon>
    </lineage>
</organism>
<dbReference type="InterPro" id="IPR003000">
    <property type="entry name" value="Sirtuin"/>
</dbReference>
<dbReference type="InterPro" id="IPR026590">
    <property type="entry name" value="Ssirtuin_cat_dom"/>
</dbReference>
<feature type="region of interest" description="Disordered" evidence="8">
    <location>
        <begin position="394"/>
        <end position="413"/>
    </location>
</feature>
<proteinExistence type="inferred from homology"/>
<dbReference type="GO" id="GO:0070403">
    <property type="term" value="F:NAD+ binding"/>
    <property type="evidence" value="ECO:0007669"/>
    <property type="project" value="InterPro"/>
</dbReference>
<feature type="binding site" evidence="7">
    <location>
        <position position="141"/>
    </location>
    <ligand>
        <name>Zn(2+)</name>
        <dbReference type="ChEBI" id="CHEBI:29105"/>
    </ligand>
</feature>
<dbReference type="PROSITE" id="PS50305">
    <property type="entry name" value="SIRTUIN"/>
    <property type="match status" value="1"/>
</dbReference>
<dbReference type="GO" id="GO:0005634">
    <property type="term" value="C:nucleus"/>
    <property type="evidence" value="ECO:0007669"/>
    <property type="project" value="TreeGrafter"/>
</dbReference>
<feature type="binding site" evidence="7">
    <location>
        <position position="144"/>
    </location>
    <ligand>
        <name>Zn(2+)</name>
        <dbReference type="ChEBI" id="CHEBI:29105"/>
    </ligand>
</feature>
<dbReference type="RefSeq" id="XP_013407181.1">
    <property type="nucleotide sequence ID" value="XM_013551727.1"/>
</dbReference>
<dbReference type="AlphaFoldDB" id="A0A1S3JA38"/>
<reference evidence="13" key="1">
    <citation type="submission" date="2023-09" db="UniProtKB">
        <authorList>
            <consortium name="RefSeq"/>
        </authorList>
    </citation>
    <scope>IDENTIFICATION</scope>
    <source>
        <tissue evidence="11 12">Gonads</tissue>
    </source>
</reference>
<evidence type="ECO:0000313" key="11">
    <source>
        <dbReference type="RefSeq" id="XP_013407181.1"/>
    </source>
</evidence>
<accession>A0A1S3JA38</accession>
<dbReference type="CDD" id="cd01410">
    <property type="entry name" value="SIRT7"/>
    <property type="match status" value="1"/>
</dbReference>
<dbReference type="RefSeq" id="XP_013407183.1">
    <property type="nucleotide sequence ID" value="XM_013551729.2"/>
</dbReference>
<feature type="binding site" evidence="7">
    <location>
        <position position="166"/>
    </location>
    <ligand>
        <name>Zn(2+)</name>
        <dbReference type="ChEBI" id="CHEBI:29105"/>
    </ligand>
</feature>
<evidence type="ECO:0000256" key="6">
    <source>
        <dbReference type="ARBA" id="ARBA00038170"/>
    </source>
</evidence>
<evidence type="ECO:0000256" key="7">
    <source>
        <dbReference type="PROSITE-ProRule" id="PRU00236"/>
    </source>
</evidence>
<sequence>MSVNYATGLSEYEHKGKCGLPETFDSPSEVHGKVEQLAEWIRSSRHVVVHTGAGISTAAGIPDFRGPNGVWTLEQKGQAPKLNVTFDSARPTFTHMALVALERAGLVHYVITQNVDGLHIRSGFPRNRLSELHGDMFVEECNKCGAQYIRSHAVPTMALKPTGNSCTYTKAKGIRCRGKLYDTILDWEDSLPKRDLDLADEHSKMADLSLTLGTTLQIVPSGNLPLAVKKNGGKLAVVNLQPTKHDKKCNLKINAFVDDVMKKLCCILGVTVMDFQRPVVSLQSVHTQKTKKKGPVILVDSELWEDTNTMDTSNGLRQIGPVKEENKLDDNSSKNVEKDSKTQEILSESIKLNNLNTESLELTEQDAERDLNSMKSAGFVESSESTCAQADGINKDNEHLEGPKPKLIKLEHI</sequence>
<gene>
    <name evidence="11 12 13" type="primary">LOC106171392</name>
</gene>
<dbReference type="GO" id="GO:0046872">
    <property type="term" value="F:metal ion binding"/>
    <property type="evidence" value="ECO:0007669"/>
    <property type="project" value="UniProtKB-KW"/>
</dbReference>
<evidence type="ECO:0000259" key="9">
    <source>
        <dbReference type="PROSITE" id="PS50305"/>
    </source>
</evidence>
<dbReference type="GeneID" id="106171392"/>
<evidence type="ECO:0000256" key="8">
    <source>
        <dbReference type="SAM" id="MobiDB-lite"/>
    </source>
</evidence>
<evidence type="ECO:0000256" key="5">
    <source>
        <dbReference type="ARBA" id="ARBA00023027"/>
    </source>
</evidence>
<evidence type="ECO:0000313" key="10">
    <source>
        <dbReference type="Proteomes" id="UP000085678"/>
    </source>
</evidence>
<dbReference type="PANTHER" id="PTHR11085">
    <property type="entry name" value="NAD-DEPENDENT PROTEIN DEACYLASE SIRTUIN-5, MITOCHONDRIAL-RELATED"/>
    <property type="match status" value="1"/>
</dbReference>
<comment type="similarity">
    <text evidence="6">Belongs to the sirtuin family. Class IV subfamily.</text>
</comment>
<dbReference type="FunFam" id="2.20.28.200:FF:000001">
    <property type="entry name" value="NAD-dependent protein deacetylase sirtuin-6"/>
    <property type="match status" value="1"/>
</dbReference>
<name>A0A1S3JA38_LINAN</name>
<evidence type="ECO:0000313" key="13">
    <source>
        <dbReference type="RefSeq" id="XP_013407183.1"/>
    </source>
</evidence>
<dbReference type="Pfam" id="PF02146">
    <property type="entry name" value="SIR2"/>
    <property type="match status" value="1"/>
</dbReference>
<dbReference type="Gene3D" id="3.40.50.1220">
    <property type="entry name" value="TPP-binding domain"/>
    <property type="match status" value="1"/>
</dbReference>
<keyword evidence="4 7" id="KW-0862">Zinc</keyword>
<dbReference type="GO" id="GO:0003714">
    <property type="term" value="F:transcription corepressor activity"/>
    <property type="evidence" value="ECO:0007669"/>
    <property type="project" value="TreeGrafter"/>
</dbReference>